<proteinExistence type="predicted"/>
<reference evidence="1" key="1">
    <citation type="submission" date="2023-03" db="EMBL/GenBank/DDBJ databases">
        <title>Massive genome expansion in bonnet fungi (Mycena s.s.) driven by repeated elements and novel gene families across ecological guilds.</title>
        <authorList>
            <consortium name="Lawrence Berkeley National Laboratory"/>
            <person name="Harder C.B."/>
            <person name="Miyauchi S."/>
            <person name="Viragh M."/>
            <person name="Kuo A."/>
            <person name="Thoen E."/>
            <person name="Andreopoulos B."/>
            <person name="Lu D."/>
            <person name="Skrede I."/>
            <person name="Drula E."/>
            <person name="Henrissat B."/>
            <person name="Morin E."/>
            <person name="Kohler A."/>
            <person name="Barry K."/>
            <person name="LaButti K."/>
            <person name="Morin E."/>
            <person name="Salamov A."/>
            <person name="Lipzen A."/>
            <person name="Mereny Z."/>
            <person name="Hegedus B."/>
            <person name="Baldrian P."/>
            <person name="Stursova M."/>
            <person name="Weitz H."/>
            <person name="Taylor A."/>
            <person name="Grigoriev I.V."/>
            <person name="Nagy L.G."/>
            <person name="Martin F."/>
            <person name="Kauserud H."/>
        </authorList>
    </citation>
    <scope>NUCLEOTIDE SEQUENCE</scope>
    <source>
        <strain evidence="1">CBHHK067</strain>
    </source>
</reference>
<gene>
    <name evidence="1" type="ORF">B0H17DRAFT_1128449</name>
</gene>
<accession>A0AAD7GQW7</accession>
<evidence type="ECO:0000313" key="2">
    <source>
        <dbReference type="Proteomes" id="UP001221757"/>
    </source>
</evidence>
<name>A0AAD7GQW7_MYCRO</name>
<evidence type="ECO:0000313" key="1">
    <source>
        <dbReference type="EMBL" id="KAJ7701160.1"/>
    </source>
</evidence>
<dbReference type="Proteomes" id="UP001221757">
    <property type="component" value="Unassembled WGS sequence"/>
</dbReference>
<keyword evidence="2" id="KW-1185">Reference proteome</keyword>
<comment type="caution">
    <text evidence="1">The sequence shown here is derived from an EMBL/GenBank/DDBJ whole genome shotgun (WGS) entry which is preliminary data.</text>
</comment>
<sequence>MGIWKRGHYGYYAHGRDRAHWHEDCVRLRSPSYSQSPSRSRSQVRGGNFSGPRPVAIAWYYRHLDGAIAFDTDVSQPTGCYRPMYGLEPTNTGAAHELNLDDAPPTSSPLQANDVPAHNHLTGACRKPLGSNSCPLVTVGHRGILFVARRQLSVLTYLIPMAVVLVQGEQKIGGFMTLMVYERVWSWEGWQGAKFSQEAPNHRHNYAVNRRNAGNAFIS</sequence>
<dbReference type="EMBL" id="JARKIE010000018">
    <property type="protein sequence ID" value="KAJ7701160.1"/>
    <property type="molecule type" value="Genomic_DNA"/>
</dbReference>
<organism evidence="1 2">
    <name type="scientific">Mycena rosella</name>
    <name type="common">Pink bonnet</name>
    <name type="synonym">Agaricus rosellus</name>
    <dbReference type="NCBI Taxonomy" id="1033263"/>
    <lineage>
        <taxon>Eukaryota</taxon>
        <taxon>Fungi</taxon>
        <taxon>Dikarya</taxon>
        <taxon>Basidiomycota</taxon>
        <taxon>Agaricomycotina</taxon>
        <taxon>Agaricomycetes</taxon>
        <taxon>Agaricomycetidae</taxon>
        <taxon>Agaricales</taxon>
        <taxon>Marasmiineae</taxon>
        <taxon>Mycenaceae</taxon>
        <taxon>Mycena</taxon>
    </lineage>
</organism>
<dbReference type="AlphaFoldDB" id="A0AAD7GQW7"/>
<protein>
    <submittedName>
        <fullName evidence="1">Uncharacterized protein</fullName>
    </submittedName>
</protein>